<dbReference type="RefSeq" id="WP_109761797.1">
    <property type="nucleotide sequence ID" value="NZ_QGGU01000002.1"/>
</dbReference>
<evidence type="ECO:0000313" key="4">
    <source>
        <dbReference type="Proteomes" id="UP000245790"/>
    </source>
</evidence>
<dbReference type="OrthoDB" id="9791347at2"/>
<organism evidence="3 4">
    <name type="scientific">Pleionea mediterranea</name>
    <dbReference type="NCBI Taxonomy" id="523701"/>
    <lineage>
        <taxon>Bacteria</taxon>
        <taxon>Pseudomonadati</taxon>
        <taxon>Pseudomonadota</taxon>
        <taxon>Gammaproteobacteria</taxon>
        <taxon>Oceanospirillales</taxon>
        <taxon>Pleioneaceae</taxon>
        <taxon>Pleionea</taxon>
    </lineage>
</organism>
<evidence type="ECO:0000256" key="1">
    <source>
        <dbReference type="ARBA" id="ARBA00022553"/>
    </source>
</evidence>
<dbReference type="InterPro" id="IPR015947">
    <property type="entry name" value="PUA-like_sf"/>
</dbReference>
<dbReference type="FunFam" id="3.10.590.10:FF:000003">
    <property type="entry name" value="Thymocyte nuclear protein 1"/>
    <property type="match status" value="1"/>
</dbReference>
<reference evidence="3 4" key="1">
    <citation type="submission" date="2018-05" db="EMBL/GenBank/DDBJ databases">
        <title>Genomic Encyclopedia of Type Strains, Phase IV (KMG-IV): sequencing the most valuable type-strain genomes for metagenomic binning, comparative biology and taxonomic classification.</title>
        <authorList>
            <person name="Goeker M."/>
        </authorList>
    </citation>
    <scope>NUCLEOTIDE SEQUENCE [LARGE SCALE GENOMIC DNA]</scope>
    <source>
        <strain evidence="3 4">DSM 25350</strain>
    </source>
</reference>
<dbReference type="InterPro" id="IPR047197">
    <property type="entry name" value="THYN1-like_EVE"/>
</dbReference>
<dbReference type="PANTHER" id="PTHR14087">
    <property type="entry name" value="THYMOCYTE NUCLEAR PROTEIN 1"/>
    <property type="match status" value="1"/>
</dbReference>
<accession>A0A316FYW9</accession>
<dbReference type="SUPFAM" id="SSF88697">
    <property type="entry name" value="PUA domain-like"/>
    <property type="match status" value="1"/>
</dbReference>
<evidence type="ECO:0000313" key="3">
    <source>
        <dbReference type="EMBL" id="PWK53728.1"/>
    </source>
</evidence>
<name>A0A316FYW9_9GAMM</name>
<dbReference type="AlphaFoldDB" id="A0A316FYW9"/>
<dbReference type="CDD" id="cd21133">
    <property type="entry name" value="EVE"/>
    <property type="match status" value="1"/>
</dbReference>
<keyword evidence="1" id="KW-0597">Phosphoprotein</keyword>
<gene>
    <name evidence="3" type="ORF">C8D97_102116</name>
</gene>
<evidence type="ECO:0000259" key="2">
    <source>
        <dbReference type="Pfam" id="PF01878"/>
    </source>
</evidence>
<feature type="domain" description="EVE" evidence="2">
    <location>
        <begin position="2"/>
        <end position="152"/>
    </location>
</feature>
<dbReference type="PANTHER" id="PTHR14087:SF7">
    <property type="entry name" value="THYMOCYTE NUCLEAR PROTEIN 1"/>
    <property type="match status" value="1"/>
</dbReference>
<dbReference type="Pfam" id="PF01878">
    <property type="entry name" value="EVE"/>
    <property type="match status" value="1"/>
</dbReference>
<comment type="caution">
    <text evidence="3">The sequence shown here is derived from an EMBL/GenBank/DDBJ whole genome shotgun (WGS) entry which is preliminary data.</text>
</comment>
<dbReference type="InterPro" id="IPR052181">
    <property type="entry name" value="5hmC_binding"/>
</dbReference>
<protein>
    <submittedName>
        <fullName evidence="3">Putative RNA-binding protein with PUA-like domain</fullName>
    </submittedName>
</protein>
<dbReference type="Proteomes" id="UP000245790">
    <property type="component" value="Unassembled WGS sequence"/>
</dbReference>
<proteinExistence type="predicted"/>
<dbReference type="EMBL" id="QGGU01000002">
    <property type="protein sequence ID" value="PWK53728.1"/>
    <property type="molecule type" value="Genomic_DNA"/>
</dbReference>
<sequence length="154" mass="17917">MNYWLLKSEPDAFSLNDLQSRPNQTEHWDGVRNYQVRNMLRDDIKKGDQAFFYHSSCKVPAIVGVVDIVSDGYPDHTAFDAHSKYFDAKSTPESPRWYMVDVAFHRALKREIPLSELKQQAFLLDSDFALTRKGSRLSIMPVSVDQWRYILSLE</sequence>
<keyword evidence="4" id="KW-1185">Reference proteome</keyword>
<dbReference type="InterPro" id="IPR002740">
    <property type="entry name" value="EVE_domain"/>
</dbReference>
<dbReference type="Gene3D" id="3.10.590.10">
    <property type="entry name" value="ph1033 like domains"/>
    <property type="match status" value="1"/>
</dbReference>